<dbReference type="InterPro" id="IPR032693">
    <property type="entry name" value="YtkA-like_dom"/>
</dbReference>
<evidence type="ECO:0000259" key="3">
    <source>
        <dbReference type="Pfam" id="PF13115"/>
    </source>
</evidence>
<evidence type="ECO:0000256" key="2">
    <source>
        <dbReference type="SAM" id="SignalP"/>
    </source>
</evidence>
<evidence type="ECO:0000256" key="1">
    <source>
        <dbReference type="SAM" id="Phobius"/>
    </source>
</evidence>
<sequence>MGKKMIKNLAITLLFTLISFTTALADSGGGTKIEKDVNGIKVDLILSGDTVKTGDNMLTIKLYDEKGQPLENANVKVTADMPGNNMDSMNMKDSKPETFDFKAGHEKGEYTGNINFSDKGNWKIKTDFTVKSQEKMADFDVKVVSSGPNWFIIGGFLGAVVLIIIVAGISKNKKKASAA</sequence>
<organism evidence="4 5">
    <name type="scientific">Clostridium moutaii</name>
    <dbReference type="NCBI Taxonomy" id="3240932"/>
    <lineage>
        <taxon>Bacteria</taxon>
        <taxon>Bacillati</taxon>
        <taxon>Bacillota</taxon>
        <taxon>Clostridia</taxon>
        <taxon>Eubacteriales</taxon>
        <taxon>Clostridiaceae</taxon>
        <taxon>Clostridium</taxon>
    </lineage>
</organism>
<dbReference type="EMBL" id="JBGEWD010000015">
    <property type="protein sequence ID" value="MEY8001246.1"/>
    <property type="molecule type" value="Genomic_DNA"/>
</dbReference>
<dbReference type="Pfam" id="PF13115">
    <property type="entry name" value="YtkA"/>
    <property type="match status" value="1"/>
</dbReference>
<keyword evidence="1" id="KW-0812">Transmembrane</keyword>
<comment type="caution">
    <text evidence="4">The sequence shown here is derived from an EMBL/GenBank/DDBJ whole genome shotgun (WGS) entry which is preliminary data.</text>
</comment>
<feature type="signal peptide" evidence="2">
    <location>
        <begin position="1"/>
        <end position="25"/>
    </location>
</feature>
<feature type="domain" description="YtkA-like" evidence="3">
    <location>
        <begin position="35"/>
        <end position="126"/>
    </location>
</feature>
<proteinExistence type="predicted"/>
<evidence type="ECO:0000313" key="4">
    <source>
        <dbReference type="EMBL" id="MEY8001246.1"/>
    </source>
</evidence>
<dbReference type="RefSeq" id="WP_369705139.1">
    <property type="nucleotide sequence ID" value="NZ_JBGEWD010000015.1"/>
</dbReference>
<name>A0ABV4BU42_9CLOT</name>
<keyword evidence="1" id="KW-1133">Transmembrane helix</keyword>
<reference evidence="4 5" key="1">
    <citation type="submission" date="2024-08" db="EMBL/GenBank/DDBJ databases">
        <title>Clostridium lapicellarii sp. nov., and Clostridium renhuaiense sp. nov., two species isolated from the mud in a fermentation cellar used for producing sauce-flavour Chinese liquors.</title>
        <authorList>
            <person name="Yang F."/>
            <person name="Wang H."/>
            <person name="Chen L.Q."/>
            <person name="Zhou N."/>
            <person name="Lu J.J."/>
            <person name="Pu X.X."/>
            <person name="Wan B."/>
            <person name="Wang L."/>
            <person name="Liu S.J."/>
        </authorList>
    </citation>
    <scope>NUCLEOTIDE SEQUENCE [LARGE SCALE GENOMIC DNA]</scope>
    <source>
        <strain evidence="4 5">MT-5</strain>
    </source>
</reference>
<dbReference type="NCBIfam" id="NF041738">
    <property type="entry name" value="GG_III-CTERM"/>
    <property type="match status" value="1"/>
</dbReference>
<keyword evidence="5" id="KW-1185">Reference proteome</keyword>
<feature type="transmembrane region" description="Helical" evidence="1">
    <location>
        <begin position="150"/>
        <end position="169"/>
    </location>
</feature>
<gene>
    <name evidence="4" type="ORF">AB8U03_13775</name>
</gene>
<keyword evidence="2" id="KW-0732">Signal</keyword>
<keyword evidence="1" id="KW-0472">Membrane</keyword>
<protein>
    <submittedName>
        <fullName evidence="4">FixH family protein</fullName>
    </submittedName>
</protein>
<accession>A0ABV4BU42</accession>
<feature type="chain" id="PRO_5045886689" evidence="2">
    <location>
        <begin position="26"/>
        <end position="179"/>
    </location>
</feature>
<dbReference type="Proteomes" id="UP001564657">
    <property type="component" value="Unassembled WGS sequence"/>
</dbReference>
<evidence type="ECO:0000313" key="5">
    <source>
        <dbReference type="Proteomes" id="UP001564657"/>
    </source>
</evidence>